<dbReference type="InterPro" id="IPR000719">
    <property type="entry name" value="Prot_kinase_dom"/>
</dbReference>
<dbReference type="SUPFAM" id="SSF56112">
    <property type="entry name" value="Protein kinase-like (PK-like)"/>
    <property type="match status" value="1"/>
</dbReference>
<dbReference type="PROSITE" id="PS00108">
    <property type="entry name" value="PROTEIN_KINASE_ST"/>
    <property type="match status" value="1"/>
</dbReference>
<accession>A0A1S2YPP6</accession>
<protein>
    <recommendedName>
        <fullName evidence="2">non-specific serine/threonine protein kinase</fullName>
        <ecNumber evidence="2">2.7.11.1</ecNumber>
    </recommendedName>
</protein>
<dbReference type="RefSeq" id="XP_004507998.1">
    <property type="nucleotide sequence ID" value="XM_004507941.3"/>
</dbReference>
<evidence type="ECO:0000256" key="1">
    <source>
        <dbReference type="ARBA" id="ARBA00004236"/>
    </source>
</evidence>
<evidence type="ECO:0000313" key="13">
    <source>
        <dbReference type="RefSeq" id="XP_004507998.1"/>
    </source>
</evidence>
<dbReference type="Proteomes" id="UP000087171">
    <property type="component" value="Chromosome Ca7"/>
</dbReference>
<feature type="region of interest" description="Disordered" evidence="10">
    <location>
        <begin position="392"/>
        <end position="505"/>
    </location>
</feature>
<feature type="compositionally biased region" description="Basic and acidic residues" evidence="10">
    <location>
        <begin position="392"/>
        <end position="404"/>
    </location>
</feature>
<dbReference type="PaxDb" id="3827-XP_004507998.1"/>
<feature type="compositionally biased region" description="Basic residues" evidence="10">
    <location>
        <begin position="455"/>
        <end position="478"/>
    </location>
</feature>
<dbReference type="FunFam" id="1.10.510.10:FF:000258">
    <property type="entry name" value="Probable serine/threonine-protein kinase PBL8"/>
    <property type="match status" value="1"/>
</dbReference>
<keyword evidence="5" id="KW-0808">Transferase</keyword>
<evidence type="ECO:0000256" key="4">
    <source>
        <dbReference type="ARBA" id="ARBA00022527"/>
    </source>
</evidence>
<dbReference type="GeneID" id="101511372"/>
<dbReference type="AlphaFoldDB" id="A0A1S2YPP6"/>
<feature type="domain" description="Protein kinase" evidence="11">
    <location>
        <begin position="85"/>
        <end position="366"/>
    </location>
</feature>
<feature type="compositionally biased region" description="Basic and acidic residues" evidence="10">
    <location>
        <begin position="440"/>
        <end position="454"/>
    </location>
</feature>
<dbReference type="CDD" id="cd14066">
    <property type="entry name" value="STKc_IRAK"/>
    <property type="match status" value="1"/>
</dbReference>
<evidence type="ECO:0000256" key="3">
    <source>
        <dbReference type="ARBA" id="ARBA00022475"/>
    </source>
</evidence>
<keyword evidence="3" id="KW-1003">Cell membrane</keyword>
<comment type="subcellular location">
    <subcellularLocation>
        <location evidence="1">Cell membrane</location>
    </subcellularLocation>
</comment>
<dbReference type="GO" id="GO:0005886">
    <property type="term" value="C:plasma membrane"/>
    <property type="evidence" value="ECO:0007669"/>
    <property type="project" value="UniProtKB-SubCell"/>
</dbReference>
<dbReference type="STRING" id="3827.A0A1S2YPP6"/>
<reference evidence="13" key="2">
    <citation type="submission" date="2025-08" db="UniProtKB">
        <authorList>
            <consortium name="RefSeq"/>
        </authorList>
    </citation>
    <scope>IDENTIFICATION</scope>
    <source>
        <tissue evidence="13">Etiolated seedlings</tissue>
    </source>
</reference>
<dbReference type="EC" id="2.7.11.1" evidence="2"/>
<reference evidence="12" key="1">
    <citation type="journal article" date="2013" name="Nat. Biotechnol.">
        <title>Draft genome sequence of chickpea (Cicer arietinum) provides a resource for trait improvement.</title>
        <authorList>
            <person name="Varshney R.K."/>
            <person name="Song C."/>
            <person name="Saxena R.K."/>
            <person name="Azam S."/>
            <person name="Yu S."/>
            <person name="Sharpe A.G."/>
            <person name="Cannon S."/>
            <person name="Baek J."/>
            <person name="Rosen B.D."/>
            <person name="Tar'an B."/>
            <person name="Millan T."/>
            <person name="Zhang X."/>
            <person name="Ramsay L.D."/>
            <person name="Iwata A."/>
            <person name="Wang Y."/>
            <person name="Nelson W."/>
            <person name="Farmer A.D."/>
            <person name="Gaur P.M."/>
            <person name="Soderlund C."/>
            <person name="Penmetsa R.V."/>
            <person name="Xu C."/>
            <person name="Bharti A.K."/>
            <person name="He W."/>
            <person name="Winter P."/>
            <person name="Zhao S."/>
            <person name="Hane J.K."/>
            <person name="Carrasquilla-Garcia N."/>
            <person name="Condie J.A."/>
            <person name="Upadhyaya H.D."/>
            <person name="Luo M.C."/>
            <person name="Thudi M."/>
            <person name="Gowda C.L."/>
            <person name="Singh N.P."/>
            <person name="Lichtenzveig J."/>
            <person name="Gali K.K."/>
            <person name="Rubio J."/>
            <person name="Nadarajan N."/>
            <person name="Dolezel J."/>
            <person name="Bansal K.C."/>
            <person name="Xu X."/>
            <person name="Edwards D."/>
            <person name="Zhang G."/>
            <person name="Kahl G."/>
            <person name="Gil J."/>
            <person name="Singh K.B."/>
            <person name="Datta S.K."/>
            <person name="Jackson S.A."/>
            <person name="Wang J."/>
            <person name="Cook D.R."/>
        </authorList>
    </citation>
    <scope>NUCLEOTIDE SEQUENCE [LARGE SCALE GENOMIC DNA]</scope>
    <source>
        <strain evidence="12">cv. CDC Frontier</strain>
    </source>
</reference>
<organism evidence="12 13">
    <name type="scientific">Cicer arietinum</name>
    <name type="common">Chickpea</name>
    <name type="synonym">Garbanzo</name>
    <dbReference type="NCBI Taxonomy" id="3827"/>
    <lineage>
        <taxon>Eukaryota</taxon>
        <taxon>Viridiplantae</taxon>
        <taxon>Streptophyta</taxon>
        <taxon>Embryophyta</taxon>
        <taxon>Tracheophyta</taxon>
        <taxon>Spermatophyta</taxon>
        <taxon>Magnoliopsida</taxon>
        <taxon>eudicotyledons</taxon>
        <taxon>Gunneridae</taxon>
        <taxon>Pentapetalae</taxon>
        <taxon>rosids</taxon>
        <taxon>fabids</taxon>
        <taxon>Fabales</taxon>
        <taxon>Fabaceae</taxon>
        <taxon>Papilionoideae</taxon>
        <taxon>50 kb inversion clade</taxon>
        <taxon>NPAAA clade</taxon>
        <taxon>Hologalegina</taxon>
        <taxon>IRL clade</taxon>
        <taxon>Cicereae</taxon>
        <taxon>Cicer</taxon>
    </lineage>
</organism>
<evidence type="ECO:0000256" key="5">
    <source>
        <dbReference type="ARBA" id="ARBA00022679"/>
    </source>
</evidence>
<evidence type="ECO:0000256" key="9">
    <source>
        <dbReference type="ARBA" id="ARBA00022840"/>
    </source>
</evidence>
<evidence type="ECO:0000313" key="12">
    <source>
        <dbReference type="Proteomes" id="UP000087171"/>
    </source>
</evidence>
<dbReference type="GO" id="GO:0004674">
    <property type="term" value="F:protein serine/threonine kinase activity"/>
    <property type="evidence" value="ECO:0007669"/>
    <property type="project" value="UniProtKB-KW"/>
</dbReference>
<keyword evidence="8" id="KW-0611">Plant defense</keyword>
<proteinExistence type="predicted"/>
<dbReference type="PROSITE" id="PS50011">
    <property type="entry name" value="PROTEIN_KINASE_DOM"/>
    <property type="match status" value="1"/>
</dbReference>
<feature type="compositionally biased region" description="Polar residues" evidence="10">
    <location>
        <begin position="483"/>
        <end position="505"/>
    </location>
</feature>
<sequence length="505" mass="56619">MSVMKINWKSIFPSCYKDENGYSSPKPAATKVVATKTNSFNRISLTDLSFPSATTLSAEDLSISLVGSNLYVFTLAELKIITQGFSSSNFLGEGGFGPVHKGFIDDKVRPGLEPQPVAVKLLDLDGSQGHKEWLTEVVFLGQLRHPHLVKLIGYCCEEEHRLLVYEYLPRGSLENQLFRRYSASLPWSTRMKIAVGAAKGLAFLHDAKKPVIYRDFKASNILLDSDYNAKLSDFGLAKDGPEGDDTHVSTRVMGTQGYAAPEYIMTGHLTAMSDVYSFGVVLLEILTGRRSVDKVRPPREQNLVEWARPVLNDPRKLSRIMDPRLEGQYSEMGARKAAALAYQCLSHRPRNRPTMSNVVNTLEPLQDFDDIPIGPFVYTVPNDVNNEVQKECVIETPKERRRESSGSSSTTHHRRNQHVNNNGHKHLVIDNNNNNVVQNKDGEEYYDTPKEKKRENNHHHRSHHHRHSGHKHPLKSPKSKSPNNEGHQSGSHSPDTSIASESQGN</sequence>
<dbReference type="InterPro" id="IPR008271">
    <property type="entry name" value="Ser/Thr_kinase_AS"/>
</dbReference>
<dbReference type="GO" id="GO:0005524">
    <property type="term" value="F:ATP binding"/>
    <property type="evidence" value="ECO:0007669"/>
    <property type="project" value="UniProtKB-KW"/>
</dbReference>
<dbReference type="FunFam" id="3.30.200.20:FF:000228">
    <property type="entry name" value="Serine/threonine-protein kinase BIK1"/>
    <property type="match status" value="1"/>
</dbReference>
<dbReference type="Pfam" id="PF07714">
    <property type="entry name" value="PK_Tyr_Ser-Thr"/>
    <property type="match status" value="1"/>
</dbReference>
<keyword evidence="4" id="KW-0723">Serine/threonine-protein kinase</keyword>
<dbReference type="Gene3D" id="1.10.510.10">
    <property type="entry name" value="Transferase(Phosphotransferase) domain 1"/>
    <property type="match status" value="1"/>
</dbReference>
<dbReference type="PANTHER" id="PTHR45621">
    <property type="entry name" value="OS01G0588500 PROTEIN-RELATED"/>
    <property type="match status" value="1"/>
</dbReference>
<keyword evidence="7" id="KW-0418">Kinase</keyword>
<dbReference type="InterPro" id="IPR011009">
    <property type="entry name" value="Kinase-like_dom_sf"/>
</dbReference>
<keyword evidence="9" id="KW-0067">ATP-binding</keyword>
<keyword evidence="12" id="KW-1185">Reference proteome</keyword>
<keyword evidence="3" id="KW-0472">Membrane</keyword>
<evidence type="ECO:0000256" key="8">
    <source>
        <dbReference type="ARBA" id="ARBA00022821"/>
    </source>
</evidence>
<keyword evidence="6" id="KW-0547">Nucleotide-binding</keyword>
<evidence type="ECO:0000256" key="2">
    <source>
        <dbReference type="ARBA" id="ARBA00012513"/>
    </source>
</evidence>
<evidence type="ECO:0000256" key="10">
    <source>
        <dbReference type="SAM" id="MobiDB-lite"/>
    </source>
</evidence>
<dbReference type="KEGG" id="cam:101511372"/>
<evidence type="ECO:0000259" key="11">
    <source>
        <dbReference type="PROSITE" id="PS50011"/>
    </source>
</evidence>
<gene>
    <name evidence="13" type="primary">LOC101511372</name>
</gene>
<dbReference type="GO" id="GO:0006952">
    <property type="term" value="P:defense response"/>
    <property type="evidence" value="ECO:0007669"/>
    <property type="project" value="UniProtKB-KW"/>
</dbReference>
<dbReference type="eggNOG" id="KOG1187">
    <property type="taxonomic scope" value="Eukaryota"/>
</dbReference>
<dbReference type="OrthoDB" id="4062651at2759"/>
<name>A0A1S2YPP6_CICAR</name>
<dbReference type="InterPro" id="IPR050823">
    <property type="entry name" value="Plant_Ser_Thr_Prot_Kinase"/>
</dbReference>
<evidence type="ECO:0000256" key="7">
    <source>
        <dbReference type="ARBA" id="ARBA00022777"/>
    </source>
</evidence>
<dbReference type="Gene3D" id="3.30.200.20">
    <property type="entry name" value="Phosphorylase Kinase, domain 1"/>
    <property type="match status" value="1"/>
</dbReference>
<evidence type="ECO:0000256" key="6">
    <source>
        <dbReference type="ARBA" id="ARBA00022741"/>
    </source>
</evidence>
<dbReference type="InterPro" id="IPR001245">
    <property type="entry name" value="Ser-Thr/Tyr_kinase_cat_dom"/>
</dbReference>